<name>A0A9J6E5E2_RHIMP</name>
<protein>
    <submittedName>
        <fullName evidence="1">Uncharacterized protein</fullName>
    </submittedName>
</protein>
<gene>
    <name evidence="1" type="ORF">HPB51_025011</name>
</gene>
<evidence type="ECO:0000313" key="1">
    <source>
        <dbReference type="EMBL" id="KAH8029293.1"/>
    </source>
</evidence>
<reference evidence="1" key="2">
    <citation type="submission" date="2021-09" db="EMBL/GenBank/DDBJ databases">
        <authorList>
            <person name="Jia N."/>
            <person name="Wang J."/>
            <person name="Shi W."/>
            <person name="Du L."/>
            <person name="Sun Y."/>
            <person name="Zhan W."/>
            <person name="Jiang J."/>
            <person name="Wang Q."/>
            <person name="Zhang B."/>
            <person name="Ji P."/>
            <person name="Sakyi L.B."/>
            <person name="Cui X."/>
            <person name="Yuan T."/>
            <person name="Jiang B."/>
            <person name="Yang W."/>
            <person name="Lam T.T.-Y."/>
            <person name="Chang Q."/>
            <person name="Ding S."/>
            <person name="Wang X."/>
            <person name="Zhu J."/>
            <person name="Ruan X."/>
            <person name="Zhao L."/>
            <person name="Wei J."/>
            <person name="Que T."/>
            <person name="Du C."/>
            <person name="Cheng J."/>
            <person name="Dai P."/>
            <person name="Han X."/>
            <person name="Huang E."/>
            <person name="Gao Y."/>
            <person name="Liu J."/>
            <person name="Shao H."/>
            <person name="Ye R."/>
            <person name="Li L."/>
            <person name="Wei W."/>
            <person name="Wang X."/>
            <person name="Wang C."/>
            <person name="Huo Q."/>
            <person name="Li W."/>
            <person name="Guo W."/>
            <person name="Chen H."/>
            <person name="Chen S."/>
            <person name="Zhou L."/>
            <person name="Zhou L."/>
            <person name="Ni X."/>
            <person name="Tian J."/>
            <person name="Zhou Y."/>
            <person name="Sheng Y."/>
            <person name="Liu T."/>
            <person name="Pan Y."/>
            <person name="Xia L."/>
            <person name="Li J."/>
            <person name="Zhao F."/>
            <person name="Cao W."/>
        </authorList>
    </citation>
    <scope>NUCLEOTIDE SEQUENCE</scope>
    <source>
        <strain evidence="1">Rmic-2018</strain>
        <tissue evidence="1">Larvae</tissue>
    </source>
</reference>
<accession>A0A9J6E5E2</accession>
<sequence>MVLKFVAATSTNGLFPTVESATKRDTTRMCAHSLLTHRNVKCAGIHYHPTTTSAALLACFVVATTRRLPNHAQSGFCHQSTDANHPGQLLPPRRPSHHLPAPDGRAVRVGVQPGEGAIPGISRGPSEETRHRGAVLLAILTYAPPVSYHRKPFQQPQLLQSHFPPPSTKI</sequence>
<comment type="caution">
    <text evidence="1">The sequence shown here is derived from an EMBL/GenBank/DDBJ whole genome shotgun (WGS) entry which is preliminary data.</text>
</comment>
<dbReference type="EMBL" id="JABSTU010000006">
    <property type="protein sequence ID" value="KAH8029293.1"/>
    <property type="molecule type" value="Genomic_DNA"/>
</dbReference>
<reference evidence="1" key="1">
    <citation type="journal article" date="2020" name="Cell">
        <title>Large-Scale Comparative Analyses of Tick Genomes Elucidate Their Genetic Diversity and Vector Capacities.</title>
        <authorList>
            <consortium name="Tick Genome and Microbiome Consortium (TIGMIC)"/>
            <person name="Jia N."/>
            <person name="Wang J."/>
            <person name="Shi W."/>
            <person name="Du L."/>
            <person name="Sun Y."/>
            <person name="Zhan W."/>
            <person name="Jiang J.F."/>
            <person name="Wang Q."/>
            <person name="Zhang B."/>
            <person name="Ji P."/>
            <person name="Bell-Sakyi L."/>
            <person name="Cui X.M."/>
            <person name="Yuan T.T."/>
            <person name="Jiang B.G."/>
            <person name="Yang W.F."/>
            <person name="Lam T.T."/>
            <person name="Chang Q.C."/>
            <person name="Ding S.J."/>
            <person name="Wang X.J."/>
            <person name="Zhu J.G."/>
            <person name="Ruan X.D."/>
            <person name="Zhao L."/>
            <person name="Wei J.T."/>
            <person name="Ye R.Z."/>
            <person name="Que T.C."/>
            <person name="Du C.H."/>
            <person name="Zhou Y.H."/>
            <person name="Cheng J.X."/>
            <person name="Dai P.F."/>
            <person name="Guo W.B."/>
            <person name="Han X.H."/>
            <person name="Huang E.J."/>
            <person name="Li L.F."/>
            <person name="Wei W."/>
            <person name="Gao Y.C."/>
            <person name="Liu J.Z."/>
            <person name="Shao H.Z."/>
            <person name="Wang X."/>
            <person name="Wang C.C."/>
            <person name="Yang T.C."/>
            <person name="Huo Q.B."/>
            <person name="Li W."/>
            <person name="Chen H.Y."/>
            <person name="Chen S.E."/>
            <person name="Zhou L.G."/>
            <person name="Ni X.B."/>
            <person name="Tian J.H."/>
            <person name="Sheng Y."/>
            <person name="Liu T."/>
            <person name="Pan Y.S."/>
            <person name="Xia L.Y."/>
            <person name="Li J."/>
            <person name="Zhao F."/>
            <person name="Cao W.C."/>
        </authorList>
    </citation>
    <scope>NUCLEOTIDE SEQUENCE</scope>
    <source>
        <strain evidence="1">Rmic-2018</strain>
    </source>
</reference>
<dbReference type="AlphaFoldDB" id="A0A9J6E5E2"/>
<organism evidence="1 2">
    <name type="scientific">Rhipicephalus microplus</name>
    <name type="common">Cattle tick</name>
    <name type="synonym">Boophilus microplus</name>
    <dbReference type="NCBI Taxonomy" id="6941"/>
    <lineage>
        <taxon>Eukaryota</taxon>
        <taxon>Metazoa</taxon>
        <taxon>Ecdysozoa</taxon>
        <taxon>Arthropoda</taxon>
        <taxon>Chelicerata</taxon>
        <taxon>Arachnida</taxon>
        <taxon>Acari</taxon>
        <taxon>Parasitiformes</taxon>
        <taxon>Ixodida</taxon>
        <taxon>Ixodoidea</taxon>
        <taxon>Ixodidae</taxon>
        <taxon>Rhipicephalinae</taxon>
        <taxon>Rhipicephalus</taxon>
        <taxon>Boophilus</taxon>
    </lineage>
</organism>
<proteinExistence type="predicted"/>
<dbReference type="Proteomes" id="UP000821866">
    <property type="component" value="Chromosome 4"/>
</dbReference>
<evidence type="ECO:0000313" key="2">
    <source>
        <dbReference type="Proteomes" id="UP000821866"/>
    </source>
</evidence>
<keyword evidence="2" id="KW-1185">Reference proteome</keyword>